<proteinExistence type="predicted"/>
<reference evidence="8 9" key="1">
    <citation type="journal article" date="2012" name="Proc. Natl. Acad. Sci. U.S.A.">
        <title>Comparative genomics of Ceriporiopsis subvermispora and Phanerochaete chrysosporium provide insight into selective ligninolysis.</title>
        <authorList>
            <person name="Fernandez-Fueyo E."/>
            <person name="Ruiz-Duenas F.J."/>
            <person name="Ferreira P."/>
            <person name="Floudas D."/>
            <person name="Hibbett D.S."/>
            <person name="Canessa P."/>
            <person name="Larrondo L.F."/>
            <person name="James T.Y."/>
            <person name="Seelenfreund D."/>
            <person name="Lobos S."/>
            <person name="Polanco R."/>
            <person name="Tello M."/>
            <person name="Honda Y."/>
            <person name="Watanabe T."/>
            <person name="Watanabe T."/>
            <person name="Ryu J.S."/>
            <person name="Kubicek C.P."/>
            <person name="Schmoll M."/>
            <person name="Gaskell J."/>
            <person name="Hammel K.E."/>
            <person name="St John F.J."/>
            <person name="Vanden Wymelenberg A."/>
            <person name="Sabat G."/>
            <person name="Splinter BonDurant S."/>
            <person name="Syed K."/>
            <person name="Yadav J.S."/>
            <person name="Doddapaneni H."/>
            <person name="Subramanian V."/>
            <person name="Lavin J.L."/>
            <person name="Oguiza J.A."/>
            <person name="Perez G."/>
            <person name="Pisabarro A.G."/>
            <person name="Ramirez L."/>
            <person name="Santoyo F."/>
            <person name="Master E."/>
            <person name="Coutinho P.M."/>
            <person name="Henrissat B."/>
            <person name="Lombard V."/>
            <person name="Magnuson J.K."/>
            <person name="Kuees U."/>
            <person name="Hori C."/>
            <person name="Igarashi K."/>
            <person name="Samejima M."/>
            <person name="Held B.W."/>
            <person name="Barry K.W."/>
            <person name="LaButti K.M."/>
            <person name="Lapidus A."/>
            <person name="Lindquist E.A."/>
            <person name="Lucas S.M."/>
            <person name="Riley R."/>
            <person name="Salamov A.A."/>
            <person name="Hoffmeister D."/>
            <person name="Schwenk D."/>
            <person name="Hadar Y."/>
            <person name="Yarden O."/>
            <person name="de Vries R.P."/>
            <person name="Wiebenga A."/>
            <person name="Stenlid J."/>
            <person name="Eastwood D."/>
            <person name="Grigoriev I.V."/>
            <person name="Berka R.M."/>
            <person name="Blanchette R.A."/>
            <person name="Kersten P."/>
            <person name="Martinez A.T."/>
            <person name="Vicuna R."/>
            <person name="Cullen D."/>
        </authorList>
    </citation>
    <scope>NUCLEOTIDE SEQUENCE [LARGE SCALE GENOMIC DNA]</scope>
    <source>
        <strain evidence="8 9">B</strain>
    </source>
</reference>
<feature type="transmembrane region" description="Helical" evidence="6">
    <location>
        <begin position="86"/>
        <end position="103"/>
    </location>
</feature>
<dbReference type="AlphaFoldDB" id="M2QJJ2"/>
<keyword evidence="3 6" id="KW-0812">Transmembrane</keyword>
<keyword evidence="4 6" id="KW-1133">Transmembrane helix</keyword>
<dbReference type="InterPro" id="IPR020846">
    <property type="entry name" value="MFS_dom"/>
</dbReference>
<evidence type="ECO:0000256" key="4">
    <source>
        <dbReference type="ARBA" id="ARBA00022989"/>
    </source>
</evidence>
<comment type="subcellular location">
    <subcellularLocation>
        <location evidence="1">Membrane</location>
        <topology evidence="1">Multi-pass membrane protein</topology>
    </subcellularLocation>
</comment>
<dbReference type="GO" id="GO:0005886">
    <property type="term" value="C:plasma membrane"/>
    <property type="evidence" value="ECO:0007669"/>
    <property type="project" value="TreeGrafter"/>
</dbReference>
<gene>
    <name evidence="8" type="ORF">CERSUDRAFT_99677</name>
</gene>
<feature type="transmembrane region" description="Helical" evidence="6">
    <location>
        <begin position="176"/>
        <end position="198"/>
    </location>
</feature>
<feature type="transmembrane region" description="Helical" evidence="6">
    <location>
        <begin position="346"/>
        <end position="366"/>
    </location>
</feature>
<feature type="transmembrane region" description="Helical" evidence="6">
    <location>
        <begin position="146"/>
        <end position="164"/>
    </location>
</feature>
<dbReference type="SUPFAM" id="SSF103473">
    <property type="entry name" value="MFS general substrate transporter"/>
    <property type="match status" value="1"/>
</dbReference>
<feature type="transmembrane region" description="Helical" evidence="6">
    <location>
        <begin position="287"/>
        <end position="310"/>
    </location>
</feature>
<protein>
    <recommendedName>
        <fullName evidence="7">Major facilitator superfamily (MFS) profile domain-containing protein</fullName>
    </recommendedName>
</protein>
<dbReference type="STRING" id="914234.M2QJJ2"/>
<evidence type="ECO:0000256" key="2">
    <source>
        <dbReference type="ARBA" id="ARBA00022448"/>
    </source>
</evidence>
<dbReference type="EMBL" id="KB445812">
    <property type="protein sequence ID" value="EMD32285.1"/>
    <property type="molecule type" value="Genomic_DNA"/>
</dbReference>
<feature type="transmembrane region" description="Helical" evidence="6">
    <location>
        <begin position="46"/>
        <end position="66"/>
    </location>
</feature>
<dbReference type="PROSITE" id="PS50850">
    <property type="entry name" value="MFS"/>
    <property type="match status" value="1"/>
</dbReference>
<sequence length="398" mass="44524">MASSPQFAKSSDCIKNDAAFISDVVDDVAGNDAARRIDERKLLRKIDLRVVPALTMMYFLASLDRVNISNAVLFGLKTDLNLEGNHLNTALVVFFVPYVLFEIPSNALVKRFRPHVLLSFCMFLFGLISVLQGLTQNLSGLIATRFFLGLVVTGTLPACFYLMSMWYKRSESQKRFSFFLSSTSLAGGFGGLLASAIGKRRRPPYFYILCLLKLSYAEGTLTCAMSIVLYFIITDFPEEAAWLSDDEKDFVKARLYEDVGDSKRLEPLTPRIVLNIFKDYKLYISGFMYFGLIVPALSYAYFALIIIQSLGNGNIQSQLLSVPQWAVAFVVAMMAAAASDYTRHRFIFAVGLSLVSLAGFIILLVVRENTPAIRSIILIFNGRILGYAHRDLLVHYQS</sequence>
<dbReference type="Pfam" id="PF07690">
    <property type="entry name" value="MFS_1"/>
    <property type="match status" value="1"/>
</dbReference>
<feature type="transmembrane region" description="Helical" evidence="6">
    <location>
        <begin position="115"/>
        <end position="134"/>
    </location>
</feature>
<dbReference type="Gene3D" id="1.20.1250.20">
    <property type="entry name" value="MFS general substrate transporter like domains"/>
    <property type="match status" value="1"/>
</dbReference>
<dbReference type="PANTHER" id="PTHR43791">
    <property type="entry name" value="PERMEASE-RELATED"/>
    <property type="match status" value="1"/>
</dbReference>
<name>M2QJJ2_CERS8</name>
<dbReference type="InterPro" id="IPR036259">
    <property type="entry name" value="MFS_trans_sf"/>
</dbReference>
<evidence type="ECO:0000259" key="7">
    <source>
        <dbReference type="PROSITE" id="PS50850"/>
    </source>
</evidence>
<dbReference type="GO" id="GO:0022857">
    <property type="term" value="F:transmembrane transporter activity"/>
    <property type="evidence" value="ECO:0007669"/>
    <property type="project" value="InterPro"/>
</dbReference>
<dbReference type="InterPro" id="IPR011701">
    <property type="entry name" value="MFS"/>
</dbReference>
<evidence type="ECO:0000256" key="1">
    <source>
        <dbReference type="ARBA" id="ARBA00004141"/>
    </source>
</evidence>
<evidence type="ECO:0000256" key="3">
    <source>
        <dbReference type="ARBA" id="ARBA00022692"/>
    </source>
</evidence>
<accession>M2QJJ2</accession>
<feature type="transmembrane region" description="Helical" evidence="6">
    <location>
        <begin position="322"/>
        <end position="339"/>
    </location>
</feature>
<evidence type="ECO:0000313" key="9">
    <source>
        <dbReference type="Proteomes" id="UP000016930"/>
    </source>
</evidence>
<organism evidence="8 9">
    <name type="scientific">Ceriporiopsis subvermispora (strain B)</name>
    <name type="common">White-rot fungus</name>
    <name type="synonym">Gelatoporia subvermispora</name>
    <dbReference type="NCBI Taxonomy" id="914234"/>
    <lineage>
        <taxon>Eukaryota</taxon>
        <taxon>Fungi</taxon>
        <taxon>Dikarya</taxon>
        <taxon>Basidiomycota</taxon>
        <taxon>Agaricomycotina</taxon>
        <taxon>Agaricomycetes</taxon>
        <taxon>Polyporales</taxon>
        <taxon>Gelatoporiaceae</taxon>
        <taxon>Gelatoporia</taxon>
    </lineage>
</organism>
<feature type="domain" description="Major facilitator superfamily (MFS) profile" evidence="7">
    <location>
        <begin position="50"/>
        <end position="398"/>
    </location>
</feature>
<evidence type="ECO:0000313" key="8">
    <source>
        <dbReference type="EMBL" id="EMD32285.1"/>
    </source>
</evidence>
<feature type="transmembrane region" description="Helical" evidence="6">
    <location>
        <begin position="204"/>
        <end position="233"/>
    </location>
</feature>
<evidence type="ECO:0000256" key="5">
    <source>
        <dbReference type="ARBA" id="ARBA00023136"/>
    </source>
</evidence>
<dbReference type="OrthoDB" id="2985014at2759"/>
<keyword evidence="9" id="KW-1185">Reference proteome</keyword>
<dbReference type="PANTHER" id="PTHR43791:SF46">
    <property type="entry name" value="MAJOR FACILITATOR SUPERFAMILY (MFS) PROFILE DOMAIN-CONTAINING PROTEIN-RELATED"/>
    <property type="match status" value="1"/>
</dbReference>
<keyword evidence="5 6" id="KW-0472">Membrane</keyword>
<keyword evidence="2" id="KW-0813">Transport</keyword>
<dbReference type="Proteomes" id="UP000016930">
    <property type="component" value="Unassembled WGS sequence"/>
</dbReference>
<evidence type="ECO:0000256" key="6">
    <source>
        <dbReference type="SAM" id="Phobius"/>
    </source>
</evidence>
<dbReference type="HOGENOM" id="CLU_001265_0_2_1"/>